<name>A0A3S5BNA0_9PLAT</name>
<sequence>MCTLILFQVVGQAQPMMASPSTFAILSPLHATSTCSNNQPQFTIRLPHFVSNSAAAASLTHHSATTTAASTISTTTATTTGSNGAQIALQPPLMASSRALVPCTLAVHPACALAPGNVGSLGTPTCSVYTTSDPAVSSAMKAAAATIHASVAGPQQQLSDPAHLQQQHTTDSSDSTAAMRQLSSSPISSIGPVGVPALSFSSINPGCSSAPASPGYVISSPGVHAAALLTANDVNALLQQRQQQNRQQHQMHQQHSLINNFPGNLNDSLRQASYVQAHTHVHAQNVPHAHSHAHIQTQMQTHFQTPFQLTAYPVGNSLASEAAGQASGLAPAVQSLTTLERNESTHQLAGHHLTPTLLQQQQQPHFTLATAGLMAQPAQSGATCIFLQGPG</sequence>
<comment type="caution">
    <text evidence="2">The sequence shown here is derived from an EMBL/GenBank/DDBJ whole genome shotgun (WGS) entry which is preliminary data.</text>
</comment>
<feature type="compositionally biased region" description="Polar residues" evidence="1">
    <location>
        <begin position="153"/>
        <end position="182"/>
    </location>
</feature>
<evidence type="ECO:0000313" key="2">
    <source>
        <dbReference type="EMBL" id="VEL10431.1"/>
    </source>
</evidence>
<evidence type="ECO:0000256" key="1">
    <source>
        <dbReference type="SAM" id="MobiDB-lite"/>
    </source>
</evidence>
<reference evidence="2" key="1">
    <citation type="submission" date="2018-11" db="EMBL/GenBank/DDBJ databases">
        <authorList>
            <consortium name="Pathogen Informatics"/>
        </authorList>
    </citation>
    <scope>NUCLEOTIDE SEQUENCE</scope>
</reference>
<gene>
    <name evidence="2" type="ORF">PXEA_LOCUS3871</name>
</gene>
<keyword evidence="3" id="KW-1185">Reference proteome</keyword>
<evidence type="ECO:0000313" key="3">
    <source>
        <dbReference type="Proteomes" id="UP000784294"/>
    </source>
</evidence>
<feature type="region of interest" description="Disordered" evidence="1">
    <location>
        <begin position="152"/>
        <end position="182"/>
    </location>
</feature>
<protein>
    <submittedName>
        <fullName evidence="2">Uncharacterized protein</fullName>
    </submittedName>
</protein>
<dbReference type="EMBL" id="CAAALY010008989">
    <property type="protein sequence ID" value="VEL10431.1"/>
    <property type="molecule type" value="Genomic_DNA"/>
</dbReference>
<accession>A0A3S5BNA0</accession>
<organism evidence="2 3">
    <name type="scientific">Protopolystoma xenopodis</name>
    <dbReference type="NCBI Taxonomy" id="117903"/>
    <lineage>
        <taxon>Eukaryota</taxon>
        <taxon>Metazoa</taxon>
        <taxon>Spiralia</taxon>
        <taxon>Lophotrochozoa</taxon>
        <taxon>Platyhelminthes</taxon>
        <taxon>Monogenea</taxon>
        <taxon>Polyopisthocotylea</taxon>
        <taxon>Polystomatidea</taxon>
        <taxon>Polystomatidae</taxon>
        <taxon>Protopolystoma</taxon>
    </lineage>
</organism>
<proteinExistence type="predicted"/>
<dbReference type="AlphaFoldDB" id="A0A3S5BNA0"/>
<dbReference type="Proteomes" id="UP000784294">
    <property type="component" value="Unassembled WGS sequence"/>
</dbReference>